<organism evidence="1 2">
    <name type="scientific">Scutellospora calospora</name>
    <dbReference type="NCBI Taxonomy" id="85575"/>
    <lineage>
        <taxon>Eukaryota</taxon>
        <taxon>Fungi</taxon>
        <taxon>Fungi incertae sedis</taxon>
        <taxon>Mucoromycota</taxon>
        <taxon>Glomeromycotina</taxon>
        <taxon>Glomeromycetes</taxon>
        <taxon>Diversisporales</taxon>
        <taxon>Gigasporaceae</taxon>
        <taxon>Scutellospora</taxon>
    </lineage>
</organism>
<evidence type="ECO:0000313" key="1">
    <source>
        <dbReference type="EMBL" id="CAG8655484.1"/>
    </source>
</evidence>
<feature type="non-terminal residue" evidence="1">
    <location>
        <position position="282"/>
    </location>
</feature>
<dbReference type="Proteomes" id="UP000789860">
    <property type="component" value="Unassembled WGS sequence"/>
</dbReference>
<sequence length="282" mass="31004">MNNPLIGGPQTSGIGVPTSPYALDRARRQQSQLQPSPALPPQPSNGSGAIPSPIMTPQRSTSPESSPSLVSHWKQPMTESTTPNDWSSSLKGTQDHIERSSDTGNSGNNENITINNVINSNTGHSNGTQMAWADQTQNETPNWGSKPDLNDSSQPLENGDIPNIFVGNLALPVTEEELKEYFEAVDCQVEKVRLMHDRVSQVQLSHAYVDFQDEASIEKAVSLNGKPYGLTNNPLKINRYQYHERSFRGRGRNRGRGRYMNHRGRGGHGNNSHNNGNQIQNG</sequence>
<gene>
    <name evidence="1" type="ORF">SCALOS_LOCUS8825</name>
</gene>
<name>A0ACA9NM93_9GLOM</name>
<comment type="caution">
    <text evidence="1">The sequence shown here is derived from an EMBL/GenBank/DDBJ whole genome shotgun (WGS) entry which is preliminary data.</text>
</comment>
<evidence type="ECO:0000313" key="2">
    <source>
        <dbReference type="Proteomes" id="UP000789860"/>
    </source>
</evidence>
<keyword evidence="2" id="KW-1185">Reference proteome</keyword>
<accession>A0ACA9NM93</accession>
<dbReference type="EMBL" id="CAJVPM010024860">
    <property type="protein sequence ID" value="CAG8655484.1"/>
    <property type="molecule type" value="Genomic_DNA"/>
</dbReference>
<protein>
    <submittedName>
        <fullName evidence="1">524_t:CDS:1</fullName>
    </submittedName>
</protein>
<proteinExistence type="predicted"/>
<reference evidence="1" key="1">
    <citation type="submission" date="2021-06" db="EMBL/GenBank/DDBJ databases">
        <authorList>
            <person name="Kallberg Y."/>
            <person name="Tangrot J."/>
            <person name="Rosling A."/>
        </authorList>
    </citation>
    <scope>NUCLEOTIDE SEQUENCE</scope>
    <source>
        <strain evidence="1">AU212A</strain>
    </source>
</reference>